<dbReference type="Proteomes" id="UP001318860">
    <property type="component" value="Unassembled WGS sequence"/>
</dbReference>
<sequence>MSKVGIEAERESLDKKREKDENGDNEDIKKKKVWDRLSVTTSSSNDRANPPRFERTPANKRSRDKYCRFHRDHGHENEDCETLKNEIEDLIRRGYLGSFMANNRGSPPPKERNPRERSPNRPN</sequence>
<evidence type="ECO:0000313" key="2">
    <source>
        <dbReference type="EMBL" id="KAK6141134.1"/>
    </source>
</evidence>
<dbReference type="EMBL" id="JABTTQ020000177">
    <property type="protein sequence ID" value="KAK6141134.1"/>
    <property type="molecule type" value="Genomic_DNA"/>
</dbReference>
<accession>A0ABR0W483</accession>
<feature type="region of interest" description="Disordered" evidence="1">
    <location>
        <begin position="98"/>
        <end position="123"/>
    </location>
</feature>
<reference evidence="2 3" key="1">
    <citation type="journal article" date="2021" name="Comput. Struct. Biotechnol. J.">
        <title>De novo genome assembly of the potent medicinal plant Rehmannia glutinosa using nanopore technology.</title>
        <authorList>
            <person name="Ma L."/>
            <person name="Dong C."/>
            <person name="Song C."/>
            <person name="Wang X."/>
            <person name="Zheng X."/>
            <person name="Niu Y."/>
            <person name="Chen S."/>
            <person name="Feng W."/>
        </authorList>
    </citation>
    <scope>NUCLEOTIDE SEQUENCE [LARGE SCALE GENOMIC DNA]</scope>
    <source>
        <strain evidence="2">DH-2019</strain>
    </source>
</reference>
<protein>
    <recommendedName>
        <fullName evidence="4">Reverse transcriptase domain-containing protein</fullName>
    </recommendedName>
</protein>
<name>A0ABR0W483_REHGL</name>
<evidence type="ECO:0008006" key="4">
    <source>
        <dbReference type="Google" id="ProtNLM"/>
    </source>
</evidence>
<proteinExistence type="predicted"/>
<evidence type="ECO:0000256" key="1">
    <source>
        <dbReference type="SAM" id="MobiDB-lite"/>
    </source>
</evidence>
<feature type="compositionally biased region" description="Basic and acidic residues" evidence="1">
    <location>
        <begin position="109"/>
        <end position="123"/>
    </location>
</feature>
<feature type="region of interest" description="Disordered" evidence="1">
    <location>
        <begin position="1"/>
        <end position="67"/>
    </location>
</feature>
<comment type="caution">
    <text evidence="2">The sequence shown here is derived from an EMBL/GenBank/DDBJ whole genome shotgun (WGS) entry which is preliminary data.</text>
</comment>
<keyword evidence="3" id="KW-1185">Reference proteome</keyword>
<gene>
    <name evidence="2" type="ORF">DH2020_025125</name>
</gene>
<organism evidence="2 3">
    <name type="scientific">Rehmannia glutinosa</name>
    <name type="common">Chinese foxglove</name>
    <dbReference type="NCBI Taxonomy" id="99300"/>
    <lineage>
        <taxon>Eukaryota</taxon>
        <taxon>Viridiplantae</taxon>
        <taxon>Streptophyta</taxon>
        <taxon>Embryophyta</taxon>
        <taxon>Tracheophyta</taxon>
        <taxon>Spermatophyta</taxon>
        <taxon>Magnoliopsida</taxon>
        <taxon>eudicotyledons</taxon>
        <taxon>Gunneridae</taxon>
        <taxon>Pentapetalae</taxon>
        <taxon>asterids</taxon>
        <taxon>lamiids</taxon>
        <taxon>Lamiales</taxon>
        <taxon>Orobanchaceae</taxon>
        <taxon>Rehmannieae</taxon>
        <taxon>Rehmannia</taxon>
    </lineage>
</organism>
<feature type="compositionally biased region" description="Polar residues" evidence="1">
    <location>
        <begin position="38"/>
        <end position="47"/>
    </location>
</feature>
<evidence type="ECO:0000313" key="3">
    <source>
        <dbReference type="Proteomes" id="UP001318860"/>
    </source>
</evidence>
<feature type="compositionally biased region" description="Basic and acidic residues" evidence="1">
    <location>
        <begin position="1"/>
        <end position="29"/>
    </location>
</feature>